<dbReference type="GO" id="GO:0015288">
    <property type="term" value="F:porin activity"/>
    <property type="evidence" value="ECO:0007669"/>
    <property type="project" value="UniProtKB-KW"/>
</dbReference>
<dbReference type="Pfam" id="PF01459">
    <property type="entry name" value="Porin_3"/>
    <property type="match status" value="1"/>
</dbReference>
<dbReference type="InParanoid" id="A0A4S2N4P1"/>
<evidence type="ECO:0000256" key="7">
    <source>
        <dbReference type="ARBA" id="ARBA00022927"/>
    </source>
</evidence>
<evidence type="ECO:0000256" key="6">
    <source>
        <dbReference type="ARBA" id="ARBA00022787"/>
    </source>
</evidence>
<dbReference type="InterPro" id="IPR023614">
    <property type="entry name" value="Porin_dom_sf"/>
</dbReference>
<keyword evidence="11" id="KW-0472">Membrane</keyword>
<evidence type="ECO:0000313" key="14">
    <source>
        <dbReference type="EMBL" id="TGZ84151.1"/>
    </source>
</evidence>
<dbReference type="GO" id="GO:0046930">
    <property type="term" value="C:pore complex"/>
    <property type="evidence" value="ECO:0007669"/>
    <property type="project" value="UniProtKB-KW"/>
</dbReference>
<keyword evidence="10" id="KW-0496">Mitochondrion</keyword>
<evidence type="ECO:0000256" key="8">
    <source>
        <dbReference type="ARBA" id="ARBA00023065"/>
    </source>
</evidence>
<organism evidence="14 15">
    <name type="scientific">Ascodesmis nigricans</name>
    <dbReference type="NCBI Taxonomy" id="341454"/>
    <lineage>
        <taxon>Eukaryota</taxon>
        <taxon>Fungi</taxon>
        <taxon>Dikarya</taxon>
        <taxon>Ascomycota</taxon>
        <taxon>Pezizomycotina</taxon>
        <taxon>Pezizomycetes</taxon>
        <taxon>Pezizales</taxon>
        <taxon>Ascodesmidaceae</taxon>
        <taxon>Ascodesmis</taxon>
    </lineage>
</organism>
<dbReference type="GO" id="GO:0008320">
    <property type="term" value="F:protein transmembrane transporter activity"/>
    <property type="evidence" value="ECO:0007669"/>
    <property type="project" value="InterPro"/>
</dbReference>
<dbReference type="GO" id="GO:0005741">
    <property type="term" value="C:mitochondrial outer membrane"/>
    <property type="evidence" value="ECO:0007669"/>
    <property type="project" value="UniProtKB-SubCell"/>
</dbReference>
<evidence type="ECO:0000256" key="5">
    <source>
        <dbReference type="ARBA" id="ARBA00022692"/>
    </source>
</evidence>
<dbReference type="OrthoDB" id="19656at2759"/>
<protein>
    <recommendedName>
        <fullName evidence="13">Translocase of outer membrane 40 kDa subunit</fullName>
    </recommendedName>
</protein>
<keyword evidence="8" id="KW-0406">Ion transport</keyword>
<evidence type="ECO:0000256" key="12">
    <source>
        <dbReference type="ARBA" id="ARBA00053390"/>
    </source>
</evidence>
<keyword evidence="7" id="KW-0653">Protein transport</keyword>
<evidence type="ECO:0000256" key="13">
    <source>
        <dbReference type="ARBA" id="ARBA00078731"/>
    </source>
</evidence>
<dbReference type="AlphaFoldDB" id="A0A4S2N4P1"/>
<evidence type="ECO:0000256" key="9">
    <source>
        <dbReference type="ARBA" id="ARBA00023114"/>
    </source>
</evidence>
<dbReference type="Gene3D" id="2.40.160.10">
    <property type="entry name" value="Porin"/>
    <property type="match status" value="1"/>
</dbReference>
<evidence type="ECO:0000256" key="1">
    <source>
        <dbReference type="ARBA" id="ARBA00004374"/>
    </source>
</evidence>
<keyword evidence="5" id="KW-0812">Transmembrane</keyword>
<comment type="function">
    <text evidence="12">Channel-forming protein essential for import of protein precursors into mitochondria.</text>
</comment>
<dbReference type="Proteomes" id="UP000298138">
    <property type="component" value="Unassembled WGS sequence"/>
</dbReference>
<dbReference type="FunCoup" id="A0A4S2N4P1">
    <property type="interactions" value="799"/>
</dbReference>
<accession>A0A4S2N4P1</accession>
<keyword evidence="9" id="KW-0626">Porin</keyword>
<dbReference type="FunFam" id="2.40.160.10:FF:000009">
    <property type="entry name" value="Mitochondrial import receptor subunit TOM40"/>
    <property type="match status" value="1"/>
</dbReference>
<dbReference type="GO" id="GO:0006811">
    <property type="term" value="P:monoatomic ion transport"/>
    <property type="evidence" value="ECO:0007669"/>
    <property type="project" value="UniProtKB-KW"/>
</dbReference>
<proteinExistence type="inferred from homology"/>
<keyword evidence="6" id="KW-1000">Mitochondrion outer membrane</keyword>
<keyword evidence="3" id="KW-0813">Transport</keyword>
<evidence type="ECO:0000256" key="4">
    <source>
        <dbReference type="ARBA" id="ARBA00022452"/>
    </source>
</evidence>
<dbReference type="GO" id="GO:0030150">
    <property type="term" value="P:protein import into mitochondrial matrix"/>
    <property type="evidence" value="ECO:0007669"/>
    <property type="project" value="InterPro"/>
</dbReference>
<reference evidence="14 15" key="1">
    <citation type="submission" date="2019-04" db="EMBL/GenBank/DDBJ databases">
        <title>Comparative genomics and transcriptomics to analyze fruiting body development in filamentous ascomycetes.</title>
        <authorList>
            <consortium name="DOE Joint Genome Institute"/>
            <person name="Lutkenhaus R."/>
            <person name="Traeger S."/>
            <person name="Breuer J."/>
            <person name="Kuo A."/>
            <person name="Lipzen A."/>
            <person name="Pangilinan J."/>
            <person name="Dilworth D."/>
            <person name="Sandor L."/>
            <person name="Poggeler S."/>
            <person name="Barry K."/>
            <person name="Grigoriev I.V."/>
            <person name="Nowrousian M."/>
        </authorList>
    </citation>
    <scope>NUCLEOTIDE SEQUENCE [LARGE SCALE GENOMIC DNA]</scope>
    <source>
        <strain evidence="14 15">CBS 389.68</strain>
    </source>
</reference>
<dbReference type="PANTHER" id="PTHR10802">
    <property type="entry name" value="MITOCHONDRIAL IMPORT RECEPTOR SUBUNIT TOM40"/>
    <property type="match status" value="1"/>
</dbReference>
<evidence type="ECO:0000256" key="10">
    <source>
        <dbReference type="ARBA" id="ARBA00023128"/>
    </source>
</evidence>
<comment type="subcellular location">
    <subcellularLocation>
        <location evidence="1">Mitochondrion outer membrane</location>
        <topology evidence="1">Multi-pass membrane protein</topology>
    </subcellularLocation>
</comment>
<dbReference type="CDD" id="cd07305">
    <property type="entry name" value="Porin3_Tom40"/>
    <property type="match status" value="1"/>
</dbReference>
<dbReference type="InterPro" id="IPR037930">
    <property type="entry name" value="Tom40"/>
</dbReference>
<name>A0A4S2N4P1_9PEZI</name>
<evidence type="ECO:0000256" key="2">
    <source>
        <dbReference type="ARBA" id="ARBA00010510"/>
    </source>
</evidence>
<evidence type="ECO:0000313" key="15">
    <source>
        <dbReference type="Proteomes" id="UP000298138"/>
    </source>
</evidence>
<evidence type="ECO:0000256" key="11">
    <source>
        <dbReference type="ARBA" id="ARBA00023136"/>
    </source>
</evidence>
<keyword evidence="15" id="KW-1185">Reference proteome</keyword>
<sequence>MPIEVVEEKKSSPLAIIAENPVVSALASLNASFQERRQALGLTNPGTVENVSKEVMKDVFLTNHTFSGMRADLMKSFSMNPVFQISHAFTMGAQGLPPYTFAAVFGNNKTFMQATVDNDGQLSGRFNYRWAPSLISKMSAQIAPGGQPGSSMFTTDLDYQGNDFSASLKTYNPSILDGTLTGIFIGSYLQAITPSLSLGVESVWQRPAASHGPETSLSYVGRYATKEWVASLQLQGSGAIQATYWRKIADRVEAGVDCQMSLAGGMARGPGGMMGGGPKKDGITTIGAKYGFRNSTFRAQINSNGQLSCVLEKHVAPAVSLTFCGDMDHSKNSAKLGLGVSVEAAPEDLMEMQEKAAAAGEMPQAPSMPF</sequence>
<evidence type="ECO:0000256" key="3">
    <source>
        <dbReference type="ARBA" id="ARBA00022448"/>
    </source>
</evidence>
<keyword evidence="4" id="KW-1134">Transmembrane beta strand</keyword>
<dbReference type="InterPro" id="IPR027246">
    <property type="entry name" value="Porin_Euk/Tom40"/>
</dbReference>
<dbReference type="STRING" id="341454.A0A4S2N4P1"/>
<gene>
    <name evidence="14" type="ORF">EX30DRAFT_303030</name>
</gene>
<comment type="similarity">
    <text evidence="2">Belongs to the Tom40 family.</text>
</comment>
<dbReference type="EMBL" id="ML220113">
    <property type="protein sequence ID" value="TGZ84151.1"/>
    <property type="molecule type" value="Genomic_DNA"/>
</dbReference>